<dbReference type="InterPro" id="IPR039264">
    <property type="entry name" value="TehA"/>
</dbReference>
<evidence type="ECO:0000313" key="8">
    <source>
        <dbReference type="EMBL" id="QOR17158.1"/>
    </source>
</evidence>
<dbReference type="GO" id="GO:0046583">
    <property type="term" value="F:monoatomic cation efflux transmembrane transporter activity"/>
    <property type="evidence" value="ECO:0007669"/>
    <property type="project" value="TreeGrafter"/>
</dbReference>
<evidence type="ECO:0000256" key="4">
    <source>
        <dbReference type="ARBA" id="ARBA00022692"/>
    </source>
</evidence>
<evidence type="ECO:0000256" key="6">
    <source>
        <dbReference type="ARBA" id="ARBA00023136"/>
    </source>
</evidence>
<feature type="transmembrane region" description="Helical" evidence="7">
    <location>
        <begin position="230"/>
        <end position="248"/>
    </location>
</feature>
<evidence type="ECO:0000256" key="7">
    <source>
        <dbReference type="SAM" id="Phobius"/>
    </source>
</evidence>
<feature type="transmembrane region" description="Helical" evidence="7">
    <location>
        <begin position="287"/>
        <end position="307"/>
    </location>
</feature>
<reference evidence="8 9" key="1">
    <citation type="submission" date="2020-10" db="EMBL/GenBank/DDBJ databases">
        <title>Genomic diversity and antimicrobial resistance of Haemophilus colonising the airways of young children with cystic fibrosis.</title>
        <authorList>
            <person name="Watts S.C."/>
            <person name="Judd L.M."/>
            <person name="Carzino R."/>
            <person name="Ranganathan S."/>
            <person name="Holt K.E."/>
        </authorList>
    </citation>
    <scope>NUCLEOTIDE SEQUENCE [LARGE SCALE GENOMIC DNA]</scope>
    <source>
        <strain evidence="8 9">M1C137_2</strain>
    </source>
</reference>
<dbReference type="EMBL" id="CP063120">
    <property type="protein sequence ID" value="QOR17158.1"/>
    <property type="molecule type" value="Genomic_DNA"/>
</dbReference>
<name>A0A7M1NW43_HAEPA</name>
<keyword evidence="5 7" id="KW-1133">Transmembrane helix</keyword>
<evidence type="ECO:0000256" key="3">
    <source>
        <dbReference type="ARBA" id="ARBA00022448"/>
    </source>
</evidence>
<organism evidence="8 9">
    <name type="scientific">Haemophilus parainfluenzae</name>
    <dbReference type="NCBI Taxonomy" id="729"/>
    <lineage>
        <taxon>Bacteria</taxon>
        <taxon>Pseudomonadati</taxon>
        <taxon>Pseudomonadota</taxon>
        <taxon>Gammaproteobacteria</taxon>
        <taxon>Pasteurellales</taxon>
        <taxon>Pasteurellaceae</taxon>
        <taxon>Haemophilus</taxon>
    </lineage>
</organism>
<feature type="transmembrane region" description="Helical" evidence="7">
    <location>
        <begin position="107"/>
        <end position="128"/>
    </location>
</feature>
<feature type="transmembrane region" description="Helical" evidence="7">
    <location>
        <begin position="166"/>
        <end position="185"/>
    </location>
</feature>
<evidence type="ECO:0000256" key="2">
    <source>
        <dbReference type="ARBA" id="ARBA00008566"/>
    </source>
</evidence>
<feature type="transmembrane region" description="Helical" evidence="7">
    <location>
        <begin position="82"/>
        <end position="101"/>
    </location>
</feature>
<dbReference type="AlphaFoldDB" id="A0A7M1NW43"/>
<evidence type="ECO:0000313" key="9">
    <source>
        <dbReference type="Proteomes" id="UP000595009"/>
    </source>
</evidence>
<keyword evidence="3" id="KW-0813">Transport</keyword>
<dbReference type="Gene3D" id="1.50.10.150">
    <property type="entry name" value="Voltage-dependent anion channel"/>
    <property type="match status" value="1"/>
</dbReference>
<accession>A0A7M1NW43</accession>
<dbReference type="GO" id="GO:0005886">
    <property type="term" value="C:plasma membrane"/>
    <property type="evidence" value="ECO:0007669"/>
    <property type="project" value="TreeGrafter"/>
</dbReference>
<dbReference type="InterPro" id="IPR038665">
    <property type="entry name" value="Voltage-dep_anion_channel_sf"/>
</dbReference>
<keyword evidence="6 7" id="KW-0472">Membrane</keyword>
<dbReference type="NCBIfam" id="TIGR00816">
    <property type="entry name" value="tdt"/>
    <property type="match status" value="1"/>
</dbReference>
<protein>
    <submittedName>
        <fullName evidence="8">Dicarboxylate transporter/tellurite-resistance protein TehA</fullName>
    </submittedName>
</protein>
<dbReference type="InterPro" id="IPR011552">
    <property type="entry name" value="TehA/Mae1"/>
</dbReference>
<feature type="transmembrane region" description="Helical" evidence="7">
    <location>
        <begin position="197"/>
        <end position="218"/>
    </location>
</feature>
<dbReference type="PANTHER" id="PTHR37955">
    <property type="entry name" value="TELLURITE RESISTANCE PROTEIN TEHA"/>
    <property type="match status" value="1"/>
</dbReference>
<keyword evidence="4 7" id="KW-0812">Transmembrane</keyword>
<dbReference type="InterPro" id="IPR004695">
    <property type="entry name" value="SLAC1/Mae1/Ssu1/TehA"/>
</dbReference>
<feature type="transmembrane region" description="Helical" evidence="7">
    <location>
        <begin position="255"/>
        <end position="275"/>
    </location>
</feature>
<evidence type="ECO:0000256" key="5">
    <source>
        <dbReference type="ARBA" id="ARBA00022989"/>
    </source>
</evidence>
<dbReference type="RefSeq" id="WP_197543519.1">
    <property type="nucleotide sequence ID" value="NZ_CP063120.1"/>
</dbReference>
<comment type="similarity">
    <text evidence="2">Belongs to the tellurite-resistance/dicarboxylate transporter (TDT) family.</text>
</comment>
<evidence type="ECO:0000256" key="1">
    <source>
        <dbReference type="ARBA" id="ARBA00004141"/>
    </source>
</evidence>
<comment type="subcellular location">
    <subcellularLocation>
        <location evidence="1">Membrane</location>
        <topology evidence="1">Multi-pass membrane protein</topology>
    </subcellularLocation>
</comment>
<proteinExistence type="inferred from homology"/>
<gene>
    <name evidence="8" type="primary">tehA</name>
    <name evidence="8" type="ORF">INP94_09900</name>
</gene>
<dbReference type="InterPro" id="IPR052951">
    <property type="entry name" value="Tellurite_res_ion_channel"/>
</dbReference>
<dbReference type="Pfam" id="PF03595">
    <property type="entry name" value="SLAC1"/>
    <property type="match status" value="1"/>
</dbReference>
<dbReference type="Proteomes" id="UP000595009">
    <property type="component" value="Chromosome"/>
</dbReference>
<dbReference type="CDD" id="cd09324">
    <property type="entry name" value="TDT_TehA"/>
    <property type="match status" value="1"/>
</dbReference>
<feature type="transmembrane region" description="Helical" evidence="7">
    <location>
        <begin position="12"/>
        <end position="31"/>
    </location>
</feature>
<sequence length="314" mass="35002">MTDKRPFPLPTGYFAIPLGLSALSLAWLHMGDTLSFSRNVSDIIGITSVSVWALFVLLYIYKMIYFSHEVRDEYCCPIRFSFIALIPITTMLSGDVLYRWFPLIGEGLIWIGTIGQLLFASVRISALWKDGTFEEKSTLPPFYLPSVATNFTSASSLALLGYQDLGYLFLGAGMIAWIIYEPVLFQRLRVLQIEPQFRPTMGIILAPAFVGSSAYLSLNGGEIDLFVKLLWGYGFLQMFFLIRLFPWISEKGLNISFWAFSFGLASLANGAASFVHHNVLSGLANGAFIFANLMMSGLVLMTLGKILKGQFLLK</sequence>
<dbReference type="PANTHER" id="PTHR37955:SF1">
    <property type="entry name" value="DEP DOMAIN-CONTAINING PROTEIN"/>
    <property type="match status" value="1"/>
</dbReference>
<feature type="transmembrane region" description="Helical" evidence="7">
    <location>
        <begin position="43"/>
        <end position="61"/>
    </location>
</feature>
<dbReference type="NCBIfam" id="NF008032">
    <property type="entry name" value="PRK10764.1"/>
    <property type="match status" value="1"/>
</dbReference>